<keyword evidence="1" id="KW-0472">Membrane</keyword>
<dbReference type="InterPro" id="IPR011042">
    <property type="entry name" value="6-blade_b-propeller_TolB-like"/>
</dbReference>
<evidence type="ECO:0000313" key="3">
    <source>
        <dbReference type="EMBL" id="OGE65864.1"/>
    </source>
</evidence>
<dbReference type="Gene3D" id="2.120.10.30">
    <property type="entry name" value="TolB, C-terminal domain"/>
    <property type="match status" value="1"/>
</dbReference>
<dbReference type="Proteomes" id="UP000178017">
    <property type="component" value="Unassembled WGS sequence"/>
</dbReference>
<proteinExistence type="predicted"/>
<gene>
    <name evidence="3" type="ORF">A3B49_02835</name>
</gene>
<dbReference type="EMBL" id="MFDO01000003">
    <property type="protein sequence ID" value="OGE65864.1"/>
    <property type="molecule type" value="Genomic_DNA"/>
</dbReference>
<dbReference type="Pfam" id="PF08308">
    <property type="entry name" value="PEGA"/>
    <property type="match status" value="1"/>
</dbReference>
<dbReference type="AlphaFoldDB" id="A0A1F5MKG2"/>
<keyword evidence="1" id="KW-0812">Transmembrane</keyword>
<feature type="transmembrane region" description="Helical" evidence="1">
    <location>
        <begin position="6"/>
        <end position="26"/>
    </location>
</feature>
<comment type="caution">
    <text evidence="3">The sequence shown here is derived from an EMBL/GenBank/DDBJ whole genome shotgun (WGS) entry which is preliminary data.</text>
</comment>
<dbReference type="SUPFAM" id="SSF82171">
    <property type="entry name" value="DPP6 N-terminal domain-like"/>
    <property type="match status" value="1"/>
</dbReference>
<accession>A0A1F5MKG2</accession>
<organism evidence="3 4">
    <name type="scientific">Candidatus Daviesbacteria bacterium RIFCSPLOWO2_01_FULL_40_24</name>
    <dbReference type="NCBI Taxonomy" id="1797787"/>
    <lineage>
        <taxon>Bacteria</taxon>
        <taxon>Candidatus Daviesiibacteriota</taxon>
    </lineage>
</organism>
<evidence type="ECO:0000259" key="2">
    <source>
        <dbReference type="Pfam" id="PF08308"/>
    </source>
</evidence>
<sequence>MNKRLLATLITLFIIVIGAGIAIFLIKGYSFSSEQGRLVGTGIISATSLPTGASVYIDGHLTTATDTIISSLSPKSYSVKVTKEGFIPWEKTVEVREGLVTEVKAHLFPAIPTIYPLTYNGVVNPTLSTDGKQLAFAVPLTNEPHNRQKGGIWVWTFESGPIAFARGAQPHQIVTSTSDLDFSKAILRFSPDSSQILISLANSNYLLPVGSKTTVEDLRDVTPTIDTLLKSWEEDQKTKHLARLEIIKDQNIKNVASGSASLQWSPDETKFLVGKKVYDFGTLSESPLATPKEYDLPDALSYSWLPTSSHIILIQAENSKDKEPKKIVICEFNGLNCVVLYSGIFSEKSVFSWPDASRLMLVTSFNTPTASAPNLFGINLK</sequence>
<keyword evidence="1" id="KW-1133">Transmembrane helix</keyword>
<name>A0A1F5MKG2_9BACT</name>
<evidence type="ECO:0000256" key="1">
    <source>
        <dbReference type="SAM" id="Phobius"/>
    </source>
</evidence>
<dbReference type="InterPro" id="IPR013229">
    <property type="entry name" value="PEGA"/>
</dbReference>
<feature type="domain" description="PEGA" evidence="2">
    <location>
        <begin position="42"/>
        <end position="107"/>
    </location>
</feature>
<evidence type="ECO:0000313" key="4">
    <source>
        <dbReference type="Proteomes" id="UP000178017"/>
    </source>
</evidence>
<reference evidence="3 4" key="1">
    <citation type="journal article" date="2016" name="Nat. Commun.">
        <title>Thousands of microbial genomes shed light on interconnected biogeochemical processes in an aquifer system.</title>
        <authorList>
            <person name="Anantharaman K."/>
            <person name="Brown C.T."/>
            <person name="Hug L.A."/>
            <person name="Sharon I."/>
            <person name="Castelle C.J."/>
            <person name="Probst A.J."/>
            <person name="Thomas B.C."/>
            <person name="Singh A."/>
            <person name="Wilkins M.J."/>
            <person name="Karaoz U."/>
            <person name="Brodie E.L."/>
            <person name="Williams K.H."/>
            <person name="Hubbard S.S."/>
            <person name="Banfield J.F."/>
        </authorList>
    </citation>
    <scope>NUCLEOTIDE SEQUENCE [LARGE SCALE GENOMIC DNA]</scope>
</reference>
<protein>
    <recommendedName>
        <fullName evidence="2">PEGA domain-containing protein</fullName>
    </recommendedName>
</protein>